<feature type="domain" description="PAS" evidence="17">
    <location>
        <begin position="684"/>
        <end position="754"/>
    </location>
</feature>
<dbReference type="FunFam" id="1.10.287.130:FF:000038">
    <property type="entry name" value="Sensory transduction histidine kinase"/>
    <property type="match status" value="1"/>
</dbReference>
<comment type="similarity">
    <text evidence="3">In the N-terminal section; belongs to the phytochrome family.</text>
</comment>
<feature type="domain" description="PAC" evidence="18">
    <location>
        <begin position="757"/>
        <end position="809"/>
    </location>
</feature>
<dbReference type="FunFam" id="3.30.565.10:FF:000010">
    <property type="entry name" value="Sensor histidine kinase RcsC"/>
    <property type="match status" value="1"/>
</dbReference>
<dbReference type="PRINTS" id="PR00344">
    <property type="entry name" value="BCTRLSENSOR"/>
</dbReference>
<evidence type="ECO:0000256" key="10">
    <source>
        <dbReference type="ARBA" id="ARBA00023012"/>
    </source>
</evidence>
<keyword evidence="5 14" id="KW-0597">Phosphoprotein</keyword>
<dbReference type="Pfam" id="PF08447">
    <property type="entry name" value="PAS_3"/>
    <property type="match status" value="2"/>
</dbReference>
<dbReference type="GO" id="GO:0005524">
    <property type="term" value="F:ATP binding"/>
    <property type="evidence" value="ECO:0007669"/>
    <property type="project" value="UniProtKB-KW"/>
</dbReference>
<gene>
    <name evidence="19" type="ORF">H1P_250020</name>
</gene>
<keyword evidence="10" id="KW-0902">Two-component regulatory system</keyword>
<dbReference type="PROSITE" id="PS50112">
    <property type="entry name" value="PAS"/>
    <property type="match status" value="2"/>
</dbReference>
<evidence type="ECO:0000313" key="19">
    <source>
        <dbReference type="EMBL" id="VEP14228.1"/>
    </source>
</evidence>
<dbReference type="Pfam" id="PF00512">
    <property type="entry name" value="HisKA"/>
    <property type="match status" value="1"/>
</dbReference>
<dbReference type="OrthoDB" id="446897at2"/>
<feature type="modified residue" description="4-aspartylphosphate" evidence="14">
    <location>
        <position position="1316"/>
    </location>
</feature>
<dbReference type="Pfam" id="PF02518">
    <property type="entry name" value="HATPase_c"/>
    <property type="match status" value="1"/>
</dbReference>
<dbReference type="SMART" id="SM00065">
    <property type="entry name" value="GAF"/>
    <property type="match status" value="2"/>
</dbReference>
<comment type="subcellular location">
    <subcellularLocation>
        <location evidence="2">Membrane</location>
    </subcellularLocation>
</comment>
<name>A0A563VRZ1_9CYAN</name>
<evidence type="ECO:0000256" key="7">
    <source>
        <dbReference type="ARBA" id="ARBA00022741"/>
    </source>
</evidence>
<comment type="catalytic activity">
    <reaction evidence="1">
        <text>ATP + protein L-histidine = ADP + protein N-phospho-L-histidine.</text>
        <dbReference type="EC" id="2.7.13.3"/>
    </reaction>
</comment>
<dbReference type="Pfam" id="PF01590">
    <property type="entry name" value="GAF"/>
    <property type="match status" value="2"/>
</dbReference>
<dbReference type="InterPro" id="IPR003594">
    <property type="entry name" value="HATPase_dom"/>
</dbReference>
<dbReference type="Gene3D" id="3.30.450.20">
    <property type="entry name" value="PAS domain"/>
    <property type="match status" value="3"/>
</dbReference>
<dbReference type="CDD" id="cd00082">
    <property type="entry name" value="HisKA"/>
    <property type="match status" value="1"/>
</dbReference>
<dbReference type="InterPro" id="IPR001789">
    <property type="entry name" value="Sig_transdc_resp-reg_receiver"/>
</dbReference>
<dbReference type="CDD" id="cd00130">
    <property type="entry name" value="PAS"/>
    <property type="match status" value="3"/>
</dbReference>
<dbReference type="SMART" id="SM00448">
    <property type="entry name" value="REC"/>
    <property type="match status" value="1"/>
</dbReference>
<dbReference type="InterPro" id="IPR029016">
    <property type="entry name" value="GAF-like_dom_sf"/>
</dbReference>
<evidence type="ECO:0000256" key="13">
    <source>
        <dbReference type="ARBA" id="ARBA00074306"/>
    </source>
</evidence>
<evidence type="ECO:0000259" key="17">
    <source>
        <dbReference type="PROSITE" id="PS50112"/>
    </source>
</evidence>
<dbReference type="SMART" id="SM00086">
    <property type="entry name" value="PAC"/>
    <property type="match status" value="3"/>
</dbReference>
<dbReference type="Gene3D" id="1.10.287.130">
    <property type="match status" value="1"/>
</dbReference>
<dbReference type="CDD" id="cd16922">
    <property type="entry name" value="HATPase_EvgS-ArcB-TorS-like"/>
    <property type="match status" value="1"/>
</dbReference>
<evidence type="ECO:0000256" key="8">
    <source>
        <dbReference type="ARBA" id="ARBA00022777"/>
    </source>
</evidence>
<keyword evidence="12" id="KW-0131">Cell cycle</keyword>
<feature type="domain" description="PAS" evidence="17">
    <location>
        <begin position="439"/>
        <end position="510"/>
    </location>
</feature>
<keyword evidence="8 19" id="KW-0418">Kinase</keyword>
<dbReference type="SUPFAM" id="SSF55785">
    <property type="entry name" value="PYP-like sensor domain (PAS domain)"/>
    <property type="match status" value="3"/>
</dbReference>
<dbReference type="NCBIfam" id="TIGR00229">
    <property type="entry name" value="sensory_box"/>
    <property type="match status" value="3"/>
</dbReference>
<dbReference type="SUPFAM" id="SSF55874">
    <property type="entry name" value="ATPase domain of HSP90 chaperone/DNA topoisomerase II/histidine kinase"/>
    <property type="match status" value="1"/>
</dbReference>
<dbReference type="SMART" id="SM00091">
    <property type="entry name" value="PAS"/>
    <property type="match status" value="3"/>
</dbReference>
<feature type="domain" description="Histidine kinase" evidence="15">
    <location>
        <begin position="1015"/>
        <end position="1232"/>
    </location>
</feature>
<dbReference type="EMBL" id="CAACVJ010000168">
    <property type="protein sequence ID" value="VEP14228.1"/>
    <property type="molecule type" value="Genomic_DNA"/>
</dbReference>
<dbReference type="Proteomes" id="UP000320055">
    <property type="component" value="Unassembled WGS sequence"/>
</dbReference>
<evidence type="ECO:0000256" key="4">
    <source>
        <dbReference type="ARBA" id="ARBA00012438"/>
    </source>
</evidence>
<dbReference type="Pfam" id="PF13426">
    <property type="entry name" value="PAS_9"/>
    <property type="match status" value="1"/>
</dbReference>
<evidence type="ECO:0000256" key="3">
    <source>
        <dbReference type="ARBA" id="ARBA00006402"/>
    </source>
</evidence>
<dbReference type="GO" id="GO:0009927">
    <property type="term" value="F:histidine phosphotransfer kinase activity"/>
    <property type="evidence" value="ECO:0007669"/>
    <property type="project" value="TreeGrafter"/>
</dbReference>
<dbReference type="RefSeq" id="WP_144864866.1">
    <property type="nucleotide sequence ID" value="NZ_LR213785.1"/>
</dbReference>
<dbReference type="PROSITE" id="PS50110">
    <property type="entry name" value="RESPONSE_REGULATORY"/>
    <property type="match status" value="1"/>
</dbReference>
<dbReference type="SMART" id="SM00388">
    <property type="entry name" value="HisKA"/>
    <property type="match status" value="1"/>
</dbReference>
<dbReference type="InterPro" id="IPR004358">
    <property type="entry name" value="Sig_transdc_His_kin-like_C"/>
</dbReference>
<keyword evidence="6 19" id="KW-0808">Transferase</keyword>
<dbReference type="EC" id="2.7.13.3" evidence="4"/>
<reference evidence="19 20" key="1">
    <citation type="submission" date="2019-01" db="EMBL/GenBank/DDBJ databases">
        <authorList>
            <person name="Brito A."/>
        </authorList>
    </citation>
    <scope>NUCLEOTIDE SEQUENCE [LARGE SCALE GENOMIC DNA]</scope>
    <source>
        <strain evidence="19">1</strain>
    </source>
</reference>
<evidence type="ECO:0000259" key="18">
    <source>
        <dbReference type="PROSITE" id="PS50113"/>
    </source>
</evidence>
<evidence type="ECO:0000256" key="2">
    <source>
        <dbReference type="ARBA" id="ARBA00004370"/>
    </source>
</evidence>
<dbReference type="InterPro" id="IPR036097">
    <property type="entry name" value="HisK_dim/P_sf"/>
</dbReference>
<feature type="domain" description="PAC" evidence="18">
    <location>
        <begin position="514"/>
        <end position="566"/>
    </location>
</feature>
<dbReference type="PROSITE" id="PS50109">
    <property type="entry name" value="HIS_KIN"/>
    <property type="match status" value="1"/>
</dbReference>
<organism evidence="19 20">
    <name type="scientific">Hyella patelloides LEGE 07179</name>
    <dbReference type="NCBI Taxonomy" id="945734"/>
    <lineage>
        <taxon>Bacteria</taxon>
        <taxon>Bacillati</taxon>
        <taxon>Cyanobacteriota</taxon>
        <taxon>Cyanophyceae</taxon>
        <taxon>Pleurocapsales</taxon>
        <taxon>Hyellaceae</taxon>
        <taxon>Hyella</taxon>
    </lineage>
</organism>
<evidence type="ECO:0000256" key="6">
    <source>
        <dbReference type="ARBA" id="ARBA00022679"/>
    </source>
</evidence>
<evidence type="ECO:0000259" key="15">
    <source>
        <dbReference type="PROSITE" id="PS50109"/>
    </source>
</evidence>
<keyword evidence="20" id="KW-1185">Reference proteome</keyword>
<dbReference type="InterPro" id="IPR000700">
    <property type="entry name" value="PAS-assoc_C"/>
</dbReference>
<dbReference type="SUPFAM" id="SSF55781">
    <property type="entry name" value="GAF domain-like"/>
    <property type="match status" value="3"/>
</dbReference>
<dbReference type="GO" id="GO:0000155">
    <property type="term" value="F:phosphorelay sensor kinase activity"/>
    <property type="evidence" value="ECO:0007669"/>
    <property type="project" value="InterPro"/>
</dbReference>
<dbReference type="PANTHER" id="PTHR43047:SF72">
    <property type="entry name" value="OSMOSENSING HISTIDINE PROTEIN KINASE SLN1"/>
    <property type="match status" value="1"/>
</dbReference>
<dbReference type="InterPro" id="IPR011006">
    <property type="entry name" value="CheY-like_superfamily"/>
</dbReference>
<dbReference type="InterPro" id="IPR005467">
    <property type="entry name" value="His_kinase_dom"/>
</dbReference>
<keyword evidence="11" id="KW-0472">Membrane</keyword>
<keyword evidence="7" id="KW-0547">Nucleotide-binding</keyword>
<keyword evidence="9" id="KW-0067">ATP-binding</keyword>
<dbReference type="InterPro" id="IPR036890">
    <property type="entry name" value="HATPase_C_sf"/>
</dbReference>
<dbReference type="CDD" id="cd17546">
    <property type="entry name" value="REC_hyHK_CKI1_RcsC-like"/>
    <property type="match status" value="1"/>
</dbReference>
<dbReference type="InterPro" id="IPR000014">
    <property type="entry name" value="PAS"/>
</dbReference>
<sequence>MLDGFVLEAIQSLSRTTDIESVASLLLKIIYQNFLLQKSILILDRQWFNQKPSKSENYFFTVVANDPCSDNDGNRKQKHREPTITFDLESLVNQNHGSNAPFSLFKHCRQQRKSQVITNTATIKFQDDAYLSQQRPSNFSYFPLTDEAEFLGILYLENLRNPLTAETEQLIKILVTQAAISFRNAQKYQAQIVQIKTLETQQEKQNWELKQDLLQQKRAKEALEAKIQQSSLLEIIIQKIRSTIDLKEILEVAVQEIGAAFDVTRCQIHSYHQASETPIAVFAVYQASGEKTESHYSTVESPVMGNFQRTQILNQDRAVAIDNVYENSELKWADSIFKHLQVKSVLAIRTSHQKQVNGLIMLHQSDRFRQWTKQEIETIETVAAQVGSAIATRLANGEIALATVLEQEKRQRLKLARQNHLLQQEIVVKRQAETALQYSEELYRTIFDQVAIGIVEQNYETGQIKRVNDKFCEITGYSESELIDKTVADITYPEDMIQTKTSIKQLKTGQLNHFSIEKRYLCKDGSFVWAKTTVCPVKRKSGKIISSVAVIEDITAQKQDREKLKQQSVAMDAAIDGIAILKKGRFIYLNIAHAKIFGYDNPLELLGQSWEILYPPEEVTKLQQQVFPVFAQQGYWRGEYQAKKRDGTLFYQEVALIKLDDDKMVCICRDINDRKQQEKKLQESQKRYQTLATAAPVGIFRTDTAGNFTYVNDRWCLITGLKPETSMDRGWLTAVHNQDRQKITQQWQEAVDNHLSFSAEYRFAINREVEVWVFGKAIAEYDTNGQLLGYVGTITDISQLKKSQKYLTRQLQREQLLGQITQEIRRNLDISTIFQTAANQIGKVFQVSRCSIHNHVVINSEPEIPLVAQYLSHDNISSLSLAVPVVGNPHVEKLLSQDLAVVSPDVYAEPLLVEAREICRALNIKSMLAVRTSYQGIPNGVIGLHQCDRFRQWTIDEIELLEAVAVQMGIAFAQARLLAKEQQQSQELYLNNLALTKAKQDAEVANQAKSRFLAHMSHELRTPLNAILGFSQVMARDTSLDTSQQEHLKIINRSGQHLLNLINSILDLSKIEAGKIIVNKDHIDLHELLLEIEKMFQLQAQAKSLQLTFDINSEVPQFITTDGVRLRQIIINLLSNAIKFTAQGEVNLQVKSQNQQSLIFKITDSGAGIAQEELERIFEPFEQTNIGMQSGQGTGLGLSICRSLIKLLGGMLEVESFVGKGTTFLFQIPVAIPDLDSLNLLDLREPIKAIATRLANGDLAFPQTQNRILIVDDNLDNCKLLNDLLSKVGFVVQEAHNGKEAVAMFTDWIPDLILMDIYMPIMDGYQAIAKIKNQDKSNKTKIIAITASMIESEKAQILAVGCVDVISKPFDSEKLLMAIAKHLDLSYTYGHNYVQQDLVINNSLDIKELSSMPTEWLEKLHYAAISASDLKIHHLIAQIPDRYSTLANNLTEMVNNFALEGIIDQTEDLLQIHN</sequence>
<evidence type="ECO:0000256" key="9">
    <source>
        <dbReference type="ARBA" id="ARBA00022840"/>
    </source>
</evidence>
<feature type="domain" description="Response regulatory" evidence="16">
    <location>
        <begin position="1267"/>
        <end position="1383"/>
    </location>
</feature>
<dbReference type="InterPro" id="IPR003018">
    <property type="entry name" value="GAF"/>
</dbReference>
<dbReference type="InterPro" id="IPR013655">
    <property type="entry name" value="PAS_fold_3"/>
</dbReference>
<dbReference type="InterPro" id="IPR001610">
    <property type="entry name" value="PAC"/>
</dbReference>
<evidence type="ECO:0000256" key="5">
    <source>
        <dbReference type="ARBA" id="ARBA00022553"/>
    </source>
</evidence>
<evidence type="ECO:0000256" key="1">
    <source>
        <dbReference type="ARBA" id="ARBA00000085"/>
    </source>
</evidence>
<dbReference type="Pfam" id="PF00072">
    <property type="entry name" value="Response_reg"/>
    <property type="match status" value="1"/>
</dbReference>
<dbReference type="InterPro" id="IPR035965">
    <property type="entry name" value="PAS-like_dom_sf"/>
</dbReference>
<dbReference type="GO" id="GO:0005886">
    <property type="term" value="C:plasma membrane"/>
    <property type="evidence" value="ECO:0007669"/>
    <property type="project" value="TreeGrafter"/>
</dbReference>
<dbReference type="InterPro" id="IPR003661">
    <property type="entry name" value="HisK_dim/P_dom"/>
</dbReference>
<dbReference type="Gene3D" id="3.30.450.40">
    <property type="match status" value="3"/>
</dbReference>
<evidence type="ECO:0000313" key="20">
    <source>
        <dbReference type="Proteomes" id="UP000320055"/>
    </source>
</evidence>
<dbReference type="SMART" id="SM00387">
    <property type="entry name" value="HATPase_c"/>
    <property type="match status" value="1"/>
</dbReference>
<dbReference type="SUPFAM" id="SSF47384">
    <property type="entry name" value="Homodimeric domain of signal transducing histidine kinase"/>
    <property type="match status" value="1"/>
</dbReference>
<dbReference type="Gene3D" id="3.30.565.10">
    <property type="entry name" value="Histidine kinase-like ATPase, C-terminal domain"/>
    <property type="match status" value="1"/>
</dbReference>
<protein>
    <recommendedName>
        <fullName evidence="13">Circadian input-output histidine kinase CikA</fullName>
        <ecNumber evidence="4">2.7.13.3</ecNumber>
    </recommendedName>
</protein>
<evidence type="ECO:0000256" key="12">
    <source>
        <dbReference type="ARBA" id="ARBA00023306"/>
    </source>
</evidence>
<dbReference type="SUPFAM" id="SSF52172">
    <property type="entry name" value="CheY-like"/>
    <property type="match status" value="1"/>
</dbReference>
<dbReference type="Gene3D" id="3.40.50.2300">
    <property type="match status" value="1"/>
</dbReference>
<evidence type="ECO:0000256" key="11">
    <source>
        <dbReference type="ARBA" id="ARBA00023136"/>
    </source>
</evidence>
<evidence type="ECO:0000259" key="16">
    <source>
        <dbReference type="PROSITE" id="PS50110"/>
    </source>
</evidence>
<proteinExistence type="inferred from homology"/>
<dbReference type="PROSITE" id="PS50113">
    <property type="entry name" value="PAC"/>
    <property type="match status" value="2"/>
</dbReference>
<dbReference type="PANTHER" id="PTHR43047">
    <property type="entry name" value="TWO-COMPONENT HISTIDINE PROTEIN KINASE"/>
    <property type="match status" value="1"/>
</dbReference>
<evidence type="ECO:0000256" key="14">
    <source>
        <dbReference type="PROSITE-ProRule" id="PRU00169"/>
    </source>
</evidence>
<accession>A0A563VRZ1</accession>